<feature type="domain" description="PiggyBac transposable element-derived protein 4 C-terminal zinc-finger" evidence="1">
    <location>
        <begin position="9"/>
        <end position="55"/>
    </location>
</feature>
<evidence type="ECO:0000313" key="2">
    <source>
        <dbReference type="EMBL" id="EKC37158.1"/>
    </source>
</evidence>
<organism evidence="2">
    <name type="scientific">Magallana gigas</name>
    <name type="common">Pacific oyster</name>
    <name type="synonym">Crassostrea gigas</name>
    <dbReference type="NCBI Taxonomy" id="29159"/>
    <lineage>
        <taxon>Eukaryota</taxon>
        <taxon>Metazoa</taxon>
        <taxon>Spiralia</taxon>
        <taxon>Lophotrochozoa</taxon>
        <taxon>Mollusca</taxon>
        <taxon>Bivalvia</taxon>
        <taxon>Autobranchia</taxon>
        <taxon>Pteriomorphia</taxon>
        <taxon>Ostreida</taxon>
        <taxon>Ostreoidea</taxon>
        <taxon>Ostreidae</taxon>
        <taxon>Magallana</taxon>
    </lineage>
</organism>
<dbReference type="EMBL" id="JH823235">
    <property type="protein sequence ID" value="EKC37158.1"/>
    <property type="molecule type" value="Genomic_DNA"/>
</dbReference>
<proteinExistence type="predicted"/>
<dbReference type="AlphaFoldDB" id="K1QU36"/>
<dbReference type="InParanoid" id="K1QU36"/>
<gene>
    <name evidence="2" type="ORF">CGI_10028393</name>
</gene>
<evidence type="ECO:0000259" key="1">
    <source>
        <dbReference type="Pfam" id="PF13842"/>
    </source>
</evidence>
<reference evidence="2" key="1">
    <citation type="journal article" date="2012" name="Nature">
        <title>The oyster genome reveals stress adaptation and complexity of shell formation.</title>
        <authorList>
            <person name="Zhang G."/>
            <person name="Fang X."/>
            <person name="Guo X."/>
            <person name="Li L."/>
            <person name="Luo R."/>
            <person name="Xu F."/>
            <person name="Yang P."/>
            <person name="Zhang L."/>
            <person name="Wang X."/>
            <person name="Qi H."/>
            <person name="Xiong Z."/>
            <person name="Que H."/>
            <person name="Xie Y."/>
            <person name="Holland P.W."/>
            <person name="Paps J."/>
            <person name="Zhu Y."/>
            <person name="Wu F."/>
            <person name="Chen Y."/>
            <person name="Wang J."/>
            <person name="Peng C."/>
            <person name="Meng J."/>
            <person name="Yang L."/>
            <person name="Liu J."/>
            <person name="Wen B."/>
            <person name="Zhang N."/>
            <person name="Huang Z."/>
            <person name="Zhu Q."/>
            <person name="Feng Y."/>
            <person name="Mount A."/>
            <person name="Hedgecock D."/>
            <person name="Xu Z."/>
            <person name="Liu Y."/>
            <person name="Domazet-Loso T."/>
            <person name="Du Y."/>
            <person name="Sun X."/>
            <person name="Zhang S."/>
            <person name="Liu B."/>
            <person name="Cheng P."/>
            <person name="Jiang X."/>
            <person name="Li J."/>
            <person name="Fan D."/>
            <person name="Wang W."/>
            <person name="Fu W."/>
            <person name="Wang T."/>
            <person name="Wang B."/>
            <person name="Zhang J."/>
            <person name="Peng Z."/>
            <person name="Li Y."/>
            <person name="Li N."/>
            <person name="Wang J."/>
            <person name="Chen M."/>
            <person name="He Y."/>
            <person name="Tan F."/>
            <person name="Song X."/>
            <person name="Zheng Q."/>
            <person name="Huang R."/>
            <person name="Yang H."/>
            <person name="Du X."/>
            <person name="Chen L."/>
            <person name="Yang M."/>
            <person name="Gaffney P.M."/>
            <person name="Wang S."/>
            <person name="Luo L."/>
            <person name="She Z."/>
            <person name="Ming Y."/>
            <person name="Huang W."/>
            <person name="Zhang S."/>
            <person name="Huang B."/>
            <person name="Zhang Y."/>
            <person name="Qu T."/>
            <person name="Ni P."/>
            <person name="Miao G."/>
            <person name="Wang J."/>
            <person name="Wang Q."/>
            <person name="Steinberg C.E."/>
            <person name="Wang H."/>
            <person name="Li N."/>
            <person name="Qian L."/>
            <person name="Zhang G."/>
            <person name="Li Y."/>
            <person name="Yang H."/>
            <person name="Liu X."/>
            <person name="Wang J."/>
            <person name="Yin Y."/>
            <person name="Wang J."/>
        </authorList>
    </citation>
    <scope>NUCLEOTIDE SEQUENCE [LARGE SCALE GENOMIC DNA]</scope>
    <source>
        <strain evidence="2">05x7-T-G4-1.051#20</strain>
    </source>
</reference>
<dbReference type="HOGENOM" id="CLU_2814932_0_0_1"/>
<name>K1QU36_MAGGI</name>
<dbReference type="InterPro" id="IPR032718">
    <property type="entry name" value="PGBD4_Znf_C"/>
</dbReference>
<protein>
    <recommendedName>
        <fullName evidence="1">PiggyBac transposable element-derived protein 4 C-terminal zinc-finger domain-containing protein</fullName>
    </recommendedName>
</protein>
<accession>K1QU36</accession>
<dbReference type="Pfam" id="PF13842">
    <property type="entry name" value="zf-Tnp_2"/>
    <property type="match status" value="1"/>
</dbReference>
<sequence>MMVQVLGSTNKACVVCKWDGVKTATGLPTKSYYRCEACDACLCRPQIRNCFERYHKHMNIDIADMMP</sequence>